<sequence length="406" mass="47171">MEKFGQVYIRKKGGNSSDVLELIPSARFSNLDHKWYDCNNNIHSEFDKHHGRDISLSFKTTQYDTNGVLVHFQGALRAPCKLGEIFNQDFEGVEAAGKEDIEIIRRLSLIPEELFESATRRCLEMTAFLAAIHPGSKLRDLEVHRICNISFFLFDDDMEKLTDLKFDSFREFLNSANMILDKNSETVKYYNETVPQLLINHLKWFQVFEKQLSIAEGGTERGKFVRESLMENIEVICIETCVDWNEEKSILFESAQEELRVAGSGSIFTLEMVLFEAKVEVKEEIRNKFLFKWFVNRIARHMALTNDLLSYRKEAEAGRANCNMVYLLHYHKGLPLQEAMQRVLDESNHLAAAIVETGCMLTKLYQNDYSLELFVNKAKNVAYGCLQWYPITERYHKGFHYDCILE</sequence>
<proteinExistence type="inferred from homology"/>
<comment type="similarity">
    <text evidence="1 2">Belongs to the terpene synthase family.</text>
</comment>
<dbReference type="PANTHER" id="PTHR35201:SF4">
    <property type="entry name" value="BETA-PINACENE SYNTHASE-RELATED"/>
    <property type="match status" value="1"/>
</dbReference>
<dbReference type="EMBL" id="CAXLJM020000008">
    <property type="protein sequence ID" value="CAL8075572.1"/>
    <property type="molecule type" value="Genomic_DNA"/>
</dbReference>
<dbReference type="InterPro" id="IPR008949">
    <property type="entry name" value="Isoprenoid_synthase_dom_sf"/>
</dbReference>
<evidence type="ECO:0000256" key="2">
    <source>
        <dbReference type="RuleBase" id="RU366034"/>
    </source>
</evidence>
<organism evidence="3 4">
    <name type="scientific">Orchesella dallaii</name>
    <dbReference type="NCBI Taxonomy" id="48710"/>
    <lineage>
        <taxon>Eukaryota</taxon>
        <taxon>Metazoa</taxon>
        <taxon>Ecdysozoa</taxon>
        <taxon>Arthropoda</taxon>
        <taxon>Hexapoda</taxon>
        <taxon>Collembola</taxon>
        <taxon>Entomobryomorpha</taxon>
        <taxon>Entomobryoidea</taxon>
        <taxon>Orchesellidae</taxon>
        <taxon>Orchesellinae</taxon>
        <taxon>Orchesella</taxon>
    </lineage>
</organism>
<gene>
    <name evidence="3" type="ORF">ODALV1_LOCUS3219</name>
</gene>
<dbReference type="EC" id="4.2.3.-" evidence="2"/>
<reference evidence="3 4" key="1">
    <citation type="submission" date="2024-08" db="EMBL/GenBank/DDBJ databases">
        <authorList>
            <person name="Cucini C."/>
            <person name="Frati F."/>
        </authorList>
    </citation>
    <scope>NUCLEOTIDE SEQUENCE [LARGE SCALE GENOMIC DNA]</scope>
</reference>
<dbReference type="SUPFAM" id="SSF48576">
    <property type="entry name" value="Terpenoid synthases"/>
    <property type="match status" value="1"/>
</dbReference>
<dbReference type="Pfam" id="PF19086">
    <property type="entry name" value="Terpene_syn_C_2"/>
    <property type="match status" value="1"/>
</dbReference>
<accession>A0ABP1PSE0</accession>
<dbReference type="PANTHER" id="PTHR35201">
    <property type="entry name" value="TERPENE SYNTHASE"/>
    <property type="match status" value="1"/>
</dbReference>
<comment type="cofactor">
    <cofactor evidence="2">
        <name>Mg(2+)</name>
        <dbReference type="ChEBI" id="CHEBI:18420"/>
    </cofactor>
</comment>
<dbReference type="Proteomes" id="UP001642540">
    <property type="component" value="Unassembled WGS sequence"/>
</dbReference>
<evidence type="ECO:0000313" key="4">
    <source>
        <dbReference type="Proteomes" id="UP001642540"/>
    </source>
</evidence>
<name>A0ABP1PSE0_9HEXA</name>
<protein>
    <recommendedName>
        <fullName evidence="2">Terpene synthase</fullName>
        <ecNumber evidence="2">4.2.3.-</ecNumber>
    </recommendedName>
</protein>
<dbReference type="Gene3D" id="1.10.600.10">
    <property type="entry name" value="Farnesyl Diphosphate Synthase"/>
    <property type="match status" value="1"/>
</dbReference>
<keyword evidence="2" id="KW-0479">Metal-binding</keyword>
<keyword evidence="2" id="KW-0460">Magnesium</keyword>
<comment type="caution">
    <text evidence="3">The sequence shown here is derived from an EMBL/GenBank/DDBJ whole genome shotgun (WGS) entry which is preliminary data.</text>
</comment>
<keyword evidence="2" id="KW-0456">Lyase</keyword>
<evidence type="ECO:0000256" key="1">
    <source>
        <dbReference type="ARBA" id="ARBA00006333"/>
    </source>
</evidence>
<evidence type="ECO:0000313" key="3">
    <source>
        <dbReference type="EMBL" id="CAL8075572.1"/>
    </source>
</evidence>
<keyword evidence="4" id="KW-1185">Reference proteome</keyword>
<dbReference type="InterPro" id="IPR034686">
    <property type="entry name" value="Terpene_cyclase-like_2"/>
</dbReference>